<evidence type="ECO:0000313" key="2">
    <source>
        <dbReference type="Proteomes" id="UP000315423"/>
    </source>
</evidence>
<gene>
    <name evidence="1" type="ORF">C5S46_01520</name>
</gene>
<organism evidence="1 2">
    <name type="scientific">Candidatus Methanomarinus sp</name>
    <dbReference type="NCBI Taxonomy" id="3386244"/>
    <lineage>
        <taxon>Archaea</taxon>
        <taxon>Methanobacteriati</taxon>
        <taxon>Methanobacteriota</taxon>
        <taxon>Stenosarchaea group</taxon>
        <taxon>Methanomicrobia</taxon>
        <taxon>Methanosarcinales</taxon>
        <taxon>ANME-2 cluster</taxon>
        <taxon>Candidatus Methanocomedenaceae</taxon>
        <taxon>Candidatus Methanomarinus</taxon>
    </lineage>
</organism>
<accession>A0AC61SC63</accession>
<name>A0AC61SC63_9EURY</name>
<dbReference type="Proteomes" id="UP000315423">
    <property type="component" value="Unassembled WGS sequence"/>
</dbReference>
<evidence type="ECO:0000313" key="1">
    <source>
        <dbReference type="EMBL" id="TKY92273.1"/>
    </source>
</evidence>
<comment type="caution">
    <text evidence="1">The sequence shown here is derived from an EMBL/GenBank/DDBJ whole genome shotgun (WGS) entry which is preliminary data.</text>
</comment>
<protein>
    <submittedName>
        <fullName evidence="1">NAD-dependent epimerase/dehydratase family protein</fullName>
    </submittedName>
</protein>
<sequence>MKILVTGGAGFIGSYLVDTLIKEHDVTIYDNFEPQVHKSEPDYLNTGAELIRADVCDKESLTKAVIDSDIIFHQAAMVGVGQSMYQIERYMDVNTLGTAKLLDILVNEEHNVKKLIVASSMSIYGEGAYECKDCGEVYPLLRSEEQLKSRQWEMNCPNCGREVKPIATSENKPIQPTSIYAISKRDQEEMTLAVGRAYGIPTVALRYFNTYGPRQSLSNPYTGVCAIFSSRIKNNNPPIIFEDGLQTRDFTSVHDIVKANILVMKKSNADYEMFNVGTGLSVSILDIASTLSDLYNKNIESNVVYKYRSGDIRHCYADISKIRKLGFKPTVSLEDGMKELVLWGEEQEASDRSDKAFDELKERGLVEQ</sequence>
<reference evidence="1" key="1">
    <citation type="submission" date="2018-09" db="EMBL/GenBank/DDBJ databases">
        <title>A genomic encyclopedia of anaerobic methanotrophic archaea.</title>
        <authorList>
            <person name="Skennerton C.T."/>
            <person name="Chadwick G.L."/>
            <person name="Laso-Perez R."/>
            <person name="Leu A.O."/>
            <person name="Speth D.R."/>
            <person name="Yu H."/>
            <person name="Morgan-Lang C."/>
            <person name="Hatzenpichler R."/>
            <person name="Goudeau D."/>
            <person name="Malmstrom R."/>
            <person name="Woyke T."/>
            <person name="Hallam S."/>
            <person name="Tyson G.W."/>
            <person name="Wegener G."/>
            <person name="Boetius A."/>
            <person name="Orphan V.J."/>
        </authorList>
    </citation>
    <scope>NUCLEOTIDE SEQUENCE</scope>
    <source>
        <strain evidence="1">CONS3730D10UFb2</strain>
    </source>
</reference>
<dbReference type="EMBL" id="QYBA01000047">
    <property type="protein sequence ID" value="TKY92273.1"/>
    <property type="molecule type" value="Genomic_DNA"/>
</dbReference>
<proteinExistence type="predicted"/>